<dbReference type="PANTHER" id="PTHR46042">
    <property type="entry name" value="DIPHTHINE METHYLTRANSFERASE"/>
    <property type="match status" value="1"/>
</dbReference>
<evidence type="ECO:0000256" key="3">
    <source>
        <dbReference type="ARBA" id="ARBA00043952"/>
    </source>
</evidence>
<reference evidence="4" key="1">
    <citation type="submission" date="2016-11" db="EMBL/GenBank/DDBJ databases">
        <title>The genome of Nicotiana attenuata.</title>
        <authorList>
            <person name="Xu S."/>
            <person name="Brockmoeller T."/>
            <person name="Gaquerel E."/>
            <person name="Navarro A."/>
            <person name="Kuhl H."/>
            <person name="Gase K."/>
            <person name="Ling Z."/>
            <person name="Zhou W."/>
            <person name="Kreitzer C."/>
            <person name="Stanke M."/>
            <person name="Tang H."/>
            <person name="Lyons E."/>
            <person name="Pandey P."/>
            <person name="Pandey S.P."/>
            <person name="Timmermann B."/>
            <person name="Baldwin I.T."/>
        </authorList>
    </citation>
    <scope>NUCLEOTIDE SEQUENCE [LARGE SCALE GENOMIC DNA]</scope>
    <source>
        <strain evidence="4">UT</strain>
    </source>
</reference>
<dbReference type="OMA" id="HCHEDLQ"/>
<evidence type="ECO:0000313" key="5">
    <source>
        <dbReference type="Proteomes" id="UP000187609"/>
    </source>
</evidence>
<gene>
    <name evidence="4" type="ORF">A4A49_12607</name>
</gene>
<keyword evidence="2" id="KW-0677">Repeat</keyword>
<dbReference type="GO" id="GO:0005737">
    <property type="term" value="C:cytoplasm"/>
    <property type="evidence" value="ECO:0007669"/>
    <property type="project" value="TreeGrafter"/>
</dbReference>
<comment type="caution">
    <text evidence="4">The sequence shown here is derived from an EMBL/GenBank/DDBJ whole genome shotgun (WGS) entry which is preliminary data.</text>
</comment>
<comment type="pathway">
    <text evidence="3">Protein modification.</text>
</comment>
<proteinExistence type="predicted"/>
<evidence type="ECO:0000313" key="4">
    <source>
        <dbReference type="EMBL" id="OIT05892.1"/>
    </source>
</evidence>
<dbReference type="Gene3D" id="2.130.10.10">
    <property type="entry name" value="YVTN repeat-like/Quinoprotein amine dehydrogenase"/>
    <property type="match status" value="1"/>
</dbReference>
<dbReference type="InterPro" id="IPR036322">
    <property type="entry name" value="WD40_repeat_dom_sf"/>
</dbReference>
<dbReference type="GO" id="GO:0061685">
    <property type="term" value="F:diphthine methylesterase activity"/>
    <property type="evidence" value="ECO:0007669"/>
    <property type="project" value="TreeGrafter"/>
</dbReference>
<accession>A0A1J6INP1</accession>
<evidence type="ECO:0000256" key="1">
    <source>
        <dbReference type="ARBA" id="ARBA00022574"/>
    </source>
</evidence>
<dbReference type="GO" id="GO:0017183">
    <property type="term" value="P:protein histidyl modification to diphthamide"/>
    <property type="evidence" value="ECO:0007669"/>
    <property type="project" value="TreeGrafter"/>
</dbReference>
<dbReference type="AlphaFoldDB" id="A0A1J6INP1"/>
<dbReference type="PANTHER" id="PTHR46042:SF1">
    <property type="entry name" value="DIPHTHINE METHYLTRANSFERASE"/>
    <property type="match status" value="1"/>
</dbReference>
<name>A0A1J6INP1_NICAT</name>
<dbReference type="SMR" id="A0A1J6INP1"/>
<organism evidence="4 5">
    <name type="scientific">Nicotiana attenuata</name>
    <name type="common">Coyote tobacco</name>
    <dbReference type="NCBI Taxonomy" id="49451"/>
    <lineage>
        <taxon>Eukaryota</taxon>
        <taxon>Viridiplantae</taxon>
        <taxon>Streptophyta</taxon>
        <taxon>Embryophyta</taxon>
        <taxon>Tracheophyta</taxon>
        <taxon>Spermatophyta</taxon>
        <taxon>Magnoliopsida</taxon>
        <taxon>eudicotyledons</taxon>
        <taxon>Gunneridae</taxon>
        <taxon>Pentapetalae</taxon>
        <taxon>asterids</taxon>
        <taxon>lamiids</taxon>
        <taxon>Solanales</taxon>
        <taxon>Solanaceae</taxon>
        <taxon>Nicotianoideae</taxon>
        <taxon>Nicotianeae</taxon>
        <taxon>Nicotiana</taxon>
    </lineage>
</organism>
<dbReference type="SUPFAM" id="SSF50978">
    <property type="entry name" value="WD40 repeat-like"/>
    <property type="match status" value="1"/>
</dbReference>
<dbReference type="EMBL" id="MJEQ01037184">
    <property type="protein sequence ID" value="OIT05892.1"/>
    <property type="molecule type" value="Genomic_DNA"/>
</dbReference>
<protein>
    <submittedName>
        <fullName evidence="4">Uncharacterized protein</fullName>
    </submittedName>
</protein>
<dbReference type="STRING" id="49451.A0A1J6INP1"/>
<sequence length="141" mass="15420">MDIAHCHLDGNADAVEFCPHESFHNVLAACTYTLQEGDQPSRTGSISLFDVDAESSRLNLTQRVQTAGIFDIKWSPVGGNVGPSLAQADANGYVRVHRLKSCLDGSDIPGMFESPFVLYVIIVNIDKCCVLEKTNLIFFTI</sequence>
<keyword evidence="1" id="KW-0853">WD repeat</keyword>
<dbReference type="InterPro" id="IPR015943">
    <property type="entry name" value="WD40/YVTN_repeat-like_dom_sf"/>
</dbReference>
<evidence type="ECO:0000256" key="2">
    <source>
        <dbReference type="ARBA" id="ARBA00022737"/>
    </source>
</evidence>
<dbReference type="Gramene" id="OIT05892">
    <property type="protein sequence ID" value="OIT05892"/>
    <property type="gene ID" value="A4A49_12607"/>
</dbReference>
<dbReference type="InterPro" id="IPR052415">
    <property type="entry name" value="Diphthine_MTase"/>
</dbReference>
<dbReference type="Proteomes" id="UP000187609">
    <property type="component" value="Unassembled WGS sequence"/>
</dbReference>
<keyword evidence="5" id="KW-1185">Reference proteome</keyword>